<comment type="caution">
    <text evidence="4">The sequence shown here is derived from an EMBL/GenBank/DDBJ whole genome shotgun (WGS) entry which is preliminary data.</text>
</comment>
<dbReference type="GO" id="GO:0005829">
    <property type="term" value="C:cytosol"/>
    <property type="evidence" value="ECO:0007669"/>
    <property type="project" value="TreeGrafter"/>
</dbReference>
<dbReference type="Pfam" id="PF02525">
    <property type="entry name" value="Flavodoxin_2"/>
    <property type="match status" value="1"/>
</dbReference>
<gene>
    <name evidence="4" type="ORF">FD14_GL003105</name>
</gene>
<keyword evidence="5" id="KW-1185">Reference proteome</keyword>
<dbReference type="InterPro" id="IPR029039">
    <property type="entry name" value="Flavoprotein-like_sf"/>
</dbReference>
<dbReference type="Gene3D" id="3.40.50.360">
    <property type="match status" value="1"/>
</dbReference>
<feature type="domain" description="Flavodoxin-like fold" evidence="3">
    <location>
        <begin position="4"/>
        <end position="162"/>
    </location>
</feature>
<evidence type="ECO:0000259" key="3">
    <source>
        <dbReference type="Pfam" id="PF02525"/>
    </source>
</evidence>
<reference evidence="4 5" key="1">
    <citation type="journal article" date="2015" name="Genome Announc.">
        <title>Expanding the biotechnology potential of lactobacilli through comparative genomics of 213 strains and associated genera.</title>
        <authorList>
            <person name="Sun Z."/>
            <person name="Harris H.M."/>
            <person name="McCann A."/>
            <person name="Guo C."/>
            <person name="Argimon S."/>
            <person name="Zhang W."/>
            <person name="Yang X."/>
            <person name="Jeffery I.B."/>
            <person name="Cooney J.C."/>
            <person name="Kagawa T.F."/>
            <person name="Liu W."/>
            <person name="Song Y."/>
            <person name="Salvetti E."/>
            <person name="Wrobel A."/>
            <person name="Rasinkangas P."/>
            <person name="Parkhill J."/>
            <person name="Rea M.C."/>
            <person name="O'Sullivan O."/>
            <person name="Ritari J."/>
            <person name="Douillard F.P."/>
            <person name="Paul Ross R."/>
            <person name="Yang R."/>
            <person name="Briner A.E."/>
            <person name="Felis G.E."/>
            <person name="de Vos W.M."/>
            <person name="Barrangou R."/>
            <person name="Klaenhammer T.R."/>
            <person name="Caufield P.W."/>
            <person name="Cui Y."/>
            <person name="Zhang H."/>
            <person name="O'Toole P.W."/>
        </authorList>
    </citation>
    <scope>NUCLEOTIDE SEQUENCE [LARGE SCALE GENOMIC DNA]</scope>
    <source>
        <strain evidence="4 5">DSM 23365</strain>
    </source>
</reference>
<evidence type="ECO:0000256" key="1">
    <source>
        <dbReference type="ARBA" id="ARBA00006252"/>
    </source>
</evidence>
<organism evidence="4 5">
    <name type="scientific">Secundilactobacillus similis DSM 23365 = JCM 2765</name>
    <dbReference type="NCBI Taxonomy" id="1423804"/>
    <lineage>
        <taxon>Bacteria</taxon>
        <taxon>Bacillati</taxon>
        <taxon>Bacillota</taxon>
        <taxon>Bacilli</taxon>
        <taxon>Lactobacillales</taxon>
        <taxon>Lactobacillaceae</taxon>
        <taxon>Secundilactobacillus</taxon>
    </lineage>
</organism>
<dbReference type="RefSeq" id="WP_054735121.1">
    <property type="nucleotide sequence ID" value="NZ_AYZM01000003.1"/>
</dbReference>
<dbReference type="PANTHER" id="PTHR10204">
    <property type="entry name" value="NAD P H OXIDOREDUCTASE-RELATED"/>
    <property type="match status" value="1"/>
</dbReference>
<dbReference type="InterPro" id="IPR003680">
    <property type="entry name" value="Flavodoxin_fold"/>
</dbReference>
<accession>A0A0R2FEM0</accession>
<comment type="similarity">
    <text evidence="1">Belongs to the NAD(P)H dehydrogenase (quinone) family.</text>
</comment>
<dbReference type="PANTHER" id="PTHR10204:SF34">
    <property type="entry name" value="NAD(P)H DEHYDROGENASE [QUINONE] 1 ISOFORM 1"/>
    <property type="match status" value="1"/>
</dbReference>
<dbReference type="PATRIC" id="fig|1423804.4.peg.3339"/>
<dbReference type="AlphaFoldDB" id="A0A0R2FEM0"/>
<dbReference type="EMBL" id="AYZM01000003">
    <property type="protein sequence ID" value="KRN26963.1"/>
    <property type="molecule type" value="Genomic_DNA"/>
</dbReference>
<proteinExistence type="inferred from homology"/>
<dbReference type="SUPFAM" id="SSF52218">
    <property type="entry name" value="Flavoproteins"/>
    <property type="match status" value="1"/>
</dbReference>
<dbReference type="Proteomes" id="UP000051442">
    <property type="component" value="Unassembled WGS sequence"/>
</dbReference>
<keyword evidence="2" id="KW-0560">Oxidoreductase</keyword>
<evidence type="ECO:0000256" key="2">
    <source>
        <dbReference type="ARBA" id="ARBA00023002"/>
    </source>
</evidence>
<evidence type="ECO:0000313" key="5">
    <source>
        <dbReference type="Proteomes" id="UP000051442"/>
    </source>
</evidence>
<name>A0A0R2FEM0_9LACO</name>
<dbReference type="GO" id="GO:0003955">
    <property type="term" value="F:NAD(P)H dehydrogenase (quinone) activity"/>
    <property type="evidence" value="ECO:0007669"/>
    <property type="project" value="TreeGrafter"/>
</dbReference>
<protein>
    <submittedName>
        <fullName evidence="4">Flavodoxin</fullName>
    </submittedName>
</protein>
<evidence type="ECO:0000313" key="4">
    <source>
        <dbReference type="EMBL" id="KRN26963.1"/>
    </source>
</evidence>
<dbReference type="STRING" id="1423804.FD14_GL003105"/>
<dbReference type="OrthoDB" id="9798454at2"/>
<dbReference type="InterPro" id="IPR051545">
    <property type="entry name" value="NAD(P)H_dehydrogenase_qn"/>
</dbReference>
<sequence>MKTIIYAHPYEKSFNHAILTKLTTYFNQTQQAYQVIDLYKDDFNPRYSKEELRLFSRGETPYELVKHYQHLIAQSDELLFIAPIWWHQIPAELKGFFDKVMLKGFAYEEDPEWRGLLTYINQATVITTATITKNDLMTTSGDPIQGNLINRVFADIGIAPANTNWIHFGEANITTDAVRQQFLADLPELYVHEQL</sequence>